<dbReference type="InterPro" id="IPR043502">
    <property type="entry name" value="DNA/RNA_pol_sf"/>
</dbReference>
<dbReference type="Pfam" id="PF24626">
    <property type="entry name" value="SH3_Tf2-1"/>
    <property type="match status" value="1"/>
</dbReference>
<proteinExistence type="predicted"/>
<dbReference type="InterPro" id="IPR036397">
    <property type="entry name" value="RNaseH_sf"/>
</dbReference>
<dbReference type="EMBL" id="BQNB010019547">
    <property type="protein sequence ID" value="GJT86447.1"/>
    <property type="molecule type" value="Genomic_DNA"/>
</dbReference>
<dbReference type="PANTHER" id="PTHR37984:SF5">
    <property type="entry name" value="PROTEIN NYNRIN-LIKE"/>
    <property type="match status" value="1"/>
</dbReference>
<reference evidence="8" key="2">
    <citation type="submission" date="2022-01" db="EMBL/GenBank/DDBJ databases">
        <authorList>
            <person name="Yamashiro T."/>
            <person name="Shiraishi A."/>
            <person name="Satake H."/>
            <person name="Nakayama K."/>
        </authorList>
    </citation>
    <scope>NUCLEOTIDE SEQUENCE</scope>
</reference>
<dbReference type="GO" id="GO:0003964">
    <property type="term" value="F:RNA-directed DNA polymerase activity"/>
    <property type="evidence" value="ECO:0007669"/>
    <property type="project" value="UniProtKB-KW"/>
</dbReference>
<dbReference type="InterPro" id="IPR012337">
    <property type="entry name" value="RNaseH-like_sf"/>
</dbReference>
<keyword evidence="2" id="KW-0548">Nucleotidyltransferase</keyword>
<evidence type="ECO:0000259" key="7">
    <source>
        <dbReference type="PROSITE" id="PS50994"/>
    </source>
</evidence>
<dbReference type="SUPFAM" id="SSF53098">
    <property type="entry name" value="Ribonuclease H-like"/>
    <property type="match status" value="1"/>
</dbReference>
<dbReference type="InterPro" id="IPR001584">
    <property type="entry name" value="Integrase_cat-core"/>
</dbReference>
<keyword evidence="3" id="KW-0540">Nuclease</keyword>
<keyword evidence="1" id="KW-0808">Transferase</keyword>
<accession>A0ABQ5HEX7</accession>
<dbReference type="Gene3D" id="3.30.420.10">
    <property type="entry name" value="Ribonuclease H-like superfamily/Ribonuclease H"/>
    <property type="match status" value="1"/>
</dbReference>
<evidence type="ECO:0000256" key="6">
    <source>
        <dbReference type="ARBA" id="ARBA00022918"/>
    </source>
</evidence>
<dbReference type="InterPro" id="IPR041373">
    <property type="entry name" value="RT_RNaseH"/>
</dbReference>
<evidence type="ECO:0000256" key="1">
    <source>
        <dbReference type="ARBA" id="ARBA00022679"/>
    </source>
</evidence>
<sequence>MLQIKIHLDVVGTSGYRCGVLRSFPMERIEQGIGREIERKDEAIPRAVPIAKSPYRLAPSELEELSGQLKELQDKGFIRPSSSPWGAPMLFVKKKDGSFRMCTDYRELNKLTVKNRYPLPKIDDLFDQLKGSYVILSIGVRPHELEIPNLKDNLCNAPVLALLDGLEDFVVYCDAFGIGLGCVLMQRGKLIASALKALNSREELYTHKFRVCDVVFALKIWRHYLYGTKSVIYIDRKSLRHIFSQKGLNMRQRRWIEMFSDYDCDIRTILRLQKGLDEMIEKRYDGTLYYLDRIWVPLKVCIVEPGMKKDIAEYVSKCLTCLKVKAEHQRPYGLLQFWQSMQEALGTRLDMSMAYHPQINGQSERTIQTLEDMLRVCVLDFKGSWDVHLLLVEFSYNNSYHSSVRCAPFKALYGRKCHSPIMCTAVKRRKPLEFSLGDYVLVKVSPWKGVVRFGKKGKLAPRFVGHFEIIEKVGPLAYMLDFPKELDGVHDTFHVSNLKKCLADPTLQVPLDEIRVDDKLNFVEEPV</sequence>
<evidence type="ECO:0000313" key="9">
    <source>
        <dbReference type="Proteomes" id="UP001151760"/>
    </source>
</evidence>
<organism evidence="8 9">
    <name type="scientific">Tanacetum coccineum</name>
    <dbReference type="NCBI Taxonomy" id="301880"/>
    <lineage>
        <taxon>Eukaryota</taxon>
        <taxon>Viridiplantae</taxon>
        <taxon>Streptophyta</taxon>
        <taxon>Embryophyta</taxon>
        <taxon>Tracheophyta</taxon>
        <taxon>Spermatophyta</taxon>
        <taxon>Magnoliopsida</taxon>
        <taxon>eudicotyledons</taxon>
        <taxon>Gunneridae</taxon>
        <taxon>Pentapetalae</taxon>
        <taxon>asterids</taxon>
        <taxon>campanulids</taxon>
        <taxon>Asterales</taxon>
        <taxon>Asteraceae</taxon>
        <taxon>Asteroideae</taxon>
        <taxon>Anthemideae</taxon>
        <taxon>Anthemidinae</taxon>
        <taxon>Tanacetum</taxon>
    </lineage>
</organism>
<dbReference type="SUPFAM" id="SSF56672">
    <property type="entry name" value="DNA/RNA polymerases"/>
    <property type="match status" value="1"/>
</dbReference>
<evidence type="ECO:0000256" key="3">
    <source>
        <dbReference type="ARBA" id="ARBA00022722"/>
    </source>
</evidence>
<dbReference type="InterPro" id="IPR043128">
    <property type="entry name" value="Rev_trsase/Diguanyl_cyclase"/>
</dbReference>
<dbReference type="Gene3D" id="3.10.10.10">
    <property type="entry name" value="HIV Type 1 Reverse Transcriptase, subunit A, domain 1"/>
    <property type="match status" value="1"/>
</dbReference>
<dbReference type="PROSITE" id="PS50994">
    <property type="entry name" value="INTEGRASE"/>
    <property type="match status" value="1"/>
</dbReference>
<keyword evidence="5" id="KW-0378">Hydrolase</keyword>
<gene>
    <name evidence="8" type="ORF">Tco_1068164</name>
</gene>
<keyword evidence="4" id="KW-0255">Endonuclease</keyword>
<evidence type="ECO:0000256" key="2">
    <source>
        <dbReference type="ARBA" id="ARBA00022695"/>
    </source>
</evidence>
<dbReference type="PANTHER" id="PTHR37984">
    <property type="entry name" value="PROTEIN CBG26694"/>
    <property type="match status" value="1"/>
</dbReference>
<evidence type="ECO:0000256" key="4">
    <source>
        <dbReference type="ARBA" id="ARBA00022759"/>
    </source>
</evidence>
<dbReference type="CDD" id="cd09274">
    <property type="entry name" value="RNase_HI_RT_Ty3"/>
    <property type="match status" value="1"/>
</dbReference>
<reference evidence="8" key="1">
    <citation type="journal article" date="2022" name="Int. J. Mol. Sci.">
        <title>Draft Genome of Tanacetum Coccineum: Genomic Comparison of Closely Related Tanacetum-Family Plants.</title>
        <authorList>
            <person name="Yamashiro T."/>
            <person name="Shiraishi A."/>
            <person name="Nakayama K."/>
            <person name="Satake H."/>
        </authorList>
    </citation>
    <scope>NUCLEOTIDE SEQUENCE</scope>
</reference>
<keyword evidence="9" id="KW-1185">Reference proteome</keyword>
<keyword evidence="6 8" id="KW-0695">RNA-directed DNA polymerase</keyword>
<comment type="caution">
    <text evidence="8">The sequence shown here is derived from an EMBL/GenBank/DDBJ whole genome shotgun (WGS) entry which is preliminary data.</text>
</comment>
<dbReference type="Proteomes" id="UP001151760">
    <property type="component" value="Unassembled WGS sequence"/>
</dbReference>
<dbReference type="CDD" id="cd01647">
    <property type="entry name" value="RT_LTR"/>
    <property type="match status" value="1"/>
</dbReference>
<dbReference type="InterPro" id="IPR050951">
    <property type="entry name" value="Retrovirus_Pol_polyprotein"/>
</dbReference>
<feature type="domain" description="Integrase catalytic" evidence="7">
    <location>
        <begin position="324"/>
        <end position="416"/>
    </location>
</feature>
<name>A0ABQ5HEX7_9ASTR</name>
<dbReference type="InterPro" id="IPR056924">
    <property type="entry name" value="SH3_Tf2-1"/>
</dbReference>
<protein>
    <submittedName>
        <fullName evidence="8">Reverse transcriptase domain-containing protein</fullName>
    </submittedName>
</protein>
<dbReference type="Pfam" id="PF17917">
    <property type="entry name" value="RT_RNaseH"/>
    <property type="match status" value="1"/>
</dbReference>
<dbReference type="Gene3D" id="3.30.70.270">
    <property type="match status" value="1"/>
</dbReference>
<evidence type="ECO:0000313" key="8">
    <source>
        <dbReference type="EMBL" id="GJT86447.1"/>
    </source>
</evidence>
<evidence type="ECO:0000256" key="5">
    <source>
        <dbReference type="ARBA" id="ARBA00022801"/>
    </source>
</evidence>